<dbReference type="SUPFAM" id="SSF52540">
    <property type="entry name" value="P-loop containing nucleoside triphosphate hydrolases"/>
    <property type="match status" value="1"/>
</dbReference>
<sequence>ALLFCGAPGVGKLALAMGFAAYLLSEGTPSLPVTAPNARAMLRLWEHPDLHFTFPTIKKAGAASDYKPVSDDYAKSWHELVMRSPYFTIEQWLRQMGATTQQGIITAREGDELLRKLSLKSSLGGYKVSIIWLPERARAEFSNGILKLLEEPPQHTVFMLVSEEPNLLLDTIRSRTQRIDVKAIEEAKLAEALRDRRGLDDESARQTAHVSQGSWLQAMQFLSPDNENAEFFKMFQSLMRLCYMRKISELKVWTLQAAEMGREKEKRMLTYFIAQVRENFMYNFHIPELCYQSREEAAFSRNFARFINERNVIEISE</sequence>
<comment type="caution">
    <text evidence="1">The sequence shown here is derived from an EMBL/GenBank/DDBJ whole genome shotgun (WGS) entry which is preliminary data.</text>
</comment>
<dbReference type="EMBL" id="AMCI01003570">
    <property type="protein sequence ID" value="EJW99996.1"/>
    <property type="molecule type" value="Genomic_DNA"/>
</dbReference>
<reference evidence="1" key="1">
    <citation type="journal article" date="2012" name="PLoS ONE">
        <title>Gene sets for utilization of primary and secondary nutrition supplies in the distal gut of endangered iberian lynx.</title>
        <authorList>
            <person name="Alcaide M."/>
            <person name="Messina E."/>
            <person name="Richter M."/>
            <person name="Bargiela R."/>
            <person name="Peplies J."/>
            <person name="Huws S.A."/>
            <person name="Newbold C.J."/>
            <person name="Golyshin P.N."/>
            <person name="Simon M.A."/>
            <person name="Lopez G."/>
            <person name="Yakimov M.M."/>
            <person name="Ferrer M."/>
        </authorList>
    </citation>
    <scope>NUCLEOTIDE SEQUENCE</scope>
</reference>
<accession>J9FYC1</accession>
<dbReference type="InterPro" id="IPR050238">
    <property type="entry name" value="DNA_Rep/Repair_Clamp_Loader"/>
</dbReference>
<dbReference type="Pfam" id="PF13177">
    <property type="entry name" value="DNA_pol3_delta2"/>
    <property type="match status" value="1"/>
</dbReference>
<dbReference type="PANTHER" id="PTHR11669">
    <property type="entry name" value="REPLICATION FACTOR C / DNA POLYMERASE III GAMMA-TAU SUBUNIT"/>
    <property type="match status" value="1"/>
</dbReference>
<protein>
    <submittedName>
        <fullName evidence="1">DNA polymerase III, delta prime subunit</fullName>
    </submittedName>
</protein>
<organism evidence="1">
    <name type="scientific">gut metagenome</name>
    <dbReference type="NCBI Taxonomy" id="749906"/>
    <lineage>
        <taxon>unclassified sequences</taxon>
        <taxon>metagenomes</taxon>
        <taxon>organismal metagenomes</taxon>
    </lineage>
</organism>
<dbReference type="AlphaFoldDB" id="J9FYC1"/>
<dbReference type="PANTHER" id="PTHR11669:SF8">
    <property type="entry name" value="DNA POLYMERASE III SUBUNIT DELTA"/>
    <property type="match status" value="1"/>
</dbReference>
<feature type="non-terminal residue" evidence="1">
    <location>
        <position position="1"/>
    </location>
</feature>
<dbReference type="InterPro" id="IPR027417">
    <property type="entry name" value="P-loop_NTPase"/>
</dbReference>
<evidence type="ECO:0000313" key="1">
    <source>
        <dbReference type="EMBL" id="EJW99996.1"/>
    </source>
</evidence>
<gene>
    <name evidence="1" type="ORF">EVA_11897</name>
</gene>
<dbReference type="Gene3D" id="3.40.50.300">
    <property type="entry name" value="P-loop containing nucleotide triphosphate hydrolases"/>
    <property type="match status" value="1"/>
</dbReference>
<proteinExistence type="predicted"/>
<name>J9FYC1_9ZZZZ</name>
<feature type="non-terminal residue" evidence="1">
    <location>
        <position position="317"/>
    </location>
</feature>
<dbReference type="GO" id="GO:0006261">
    <property type="term" value="P:DNA-templated DNA replication"/>
    <property type="evidence" value="ECO:0007669"/>
    <property type="project" value="TreeGrafter"/>
</dbReference>